<evidence type="ECO:0000256" key="7">
    <source>
        <dbReference type="PROSITE-ProRule" id="PRU00169"/>
    </source>
</evidence>
<accession>A0A0L0QUX2</accession>
<evidence type="ECO:0000313" key="10">
    <source>
        <dbReference type="Proteomes" id="UP000036780"/>
    </source>
</evidence>
<dbReference type="PROSITE" id="PS51755">
    <property type="entry name" value="OMPR_PHOB"/>
    <property type="match status" value="1"/>
</dbReference>
<dbReference type="SMART" id="SM00862">
    <property type="entry name" value="Trans_reg_C"/>
    <property type="match status" value="1"/>
</dbReference>
<evidence type="ECO:0000313" key="9">
    <source>
        <dbReference type="EMBL" id="KNE22371.1"/>
    </source>
</evidence>
<name>A0A0L0QUX2_VIRPA</name>
<dbReference type="PATRIC" id="fig|1473.5.peg.3261"/>
<dbReference type="Gene3D" id="3.40.50.2300">
    <property type="match status" value="1"/>
</dbReference>
<feature type="modified residue" description="4-aspartylphosphate" evidence="7">
    <location>
        <position position="55"/>
    </location>
</feature>
<dbReference type="InterPro" id="IPR039420">
    <property type="entry name" value="WalR-like"/>
</dbReference>
<comment type="subcellular location">
    <subcellularLocation>
        <location evidence="1">Cytoplasm</location>
    </subcellularLocation>
</comment>
<evidence type="ECO:0000256" key="1">
    <source>
        <dbReference type="ARBA" id="ARBA00004496"/>
    </source>
</evidence>
<dbReference type="RefSeq" id="WP_050349843.1">
    <property type="nucleotide sequence ID" value="NZ_BOSN01000003.1"/>
</dbReference>
<protein>
    <submittedName>
        <fullName evidence="9">Transcriptional regulator</fullName>
    </submittedName>
</protein>
<gene>
    <name evidence="9" type="ORF">AFK71_01755</name>
</gene>
<dbReference type="Pfam" id="PF00072">
    <property type="entry name" value="Response_reg"/>
    <property type="match status" value="1"/>
</dbReference>
<dbReference type="PROSITE" id="PS50110">
    <property type="entry name" value="RESPONSE_REGULATORY"/>
    <property type="match status" value="1"/>
</dbReference>
<evidence type="ECO:0000256" key="8">
    <source>
        <dbReference type="PROSITE-ProRule" id="PRU01091"/>
    </source>
</evidence>
<dbReference type="InterPro" id="IPR001867">
    <property type="entry name" value="OmpR/PhoB-type_DNA-bd"/>
</dbReference>
<dbReference type="Pfam" id="PF00486">
    <property type="entry name" value="Trans_reg_C"/>
    <property type="match status" value="1"/>
</dbReference>
<sequence>MENLTILLVDDELSIVQMLKKILLKEGYSNIKTAYNAEQTLQQIDHYNFDFIVLDVMLPDGNGFDLAPKIREKSNAYILYLTAKTTDLDILTGFAMGADDYVTKPFNPLEIVARIKAVQRRLTNSTDQHPSKLKPFIHDFGHFQVNEITKELKVNGQVIYCPALVFRLLVFLCRHPNQVFTKSELLEAVWGLDQFVDDNTVVVHIRRVREKIEPNPSQPRYLITVRGLGYKLITERNV</sequence>
<keyword evidence="5 8" id="KW-0238">DNA-binding</keyword>
<dbReference type="GO" id="GO:0006355">
    <property type="term" value="P:regulation of DNA-templated transcription"/>
    <property type="evidence" value="ECO:0007669"/>
    <property type="project" value="InterPro"/>
</dbReference>
<dbReference type="SUPFAM" id="SSF46894">
    <property type="entry name" value="C-terminal effector domain of the bipartite response regulators"/>
    <property type="match status" value="1"/>
</dbReference>
<dbReference type="InterPro" id="IPR036388">
    <property type="entry name" value="WH-like_DNA-bd_sf"/>
</dbReference>
<dbReference type="OrthoDB" id="9790442at2"/>
<dbReference type="GO" id="GO:0005829">
    <property type="term" value="C:cytosol"/>
    <property type="evidence" value="ECO:0007669"/>
    <property type="project" value="TreeGrafter"/>
</dbReference>
<dbReference type="InterPro" id="IPR016032">
    <property type="entry name" value="Sig_transdc_resp-reg_C-effctor"/>
</dbReference>
<dbReference type="PANTHER" id="PTHR48111">
    <property type="entry name" value="REGULATOR OF RPOS"/>
    <property type="match status" value="1"/>
</dbReference>
<dbReference type="GO" id="GO:0032993">
    <property type="term" value="C:protein-DNA complex"/>
    <property type="evidence" value="ECO:0007669"/>
    <property type="project" value="TreeGrafter"/>
</dbReference>
<evidence type="ECO:0000256" key="5">
    <source>
        <dbReference type="ARBA" id="ARBA00023125"/>
    </source>
</evidence>
<evidence type="ECO:0000256" key="6">
    <source>
        <dbReference type="ARBA" id="ARBA00023163"/>
    </source>
</evidence>
<dbReference type="SMART" id="SM00448">
    <property type="entry name" value="REC"/>
    <property type="match status" value="1"/>
</dbReference>
<reference evidence="10" key="1">
    <citation type="submission" date="2015-07" db="EMBL/GenBank/DDBJ databases">
        <title>Fjat-10053 dsm26.</title>
        <authorList>
            <person name="Liu B."/>
            <person name="Wang J."/>
            <person name="Zhu Y."/>
            <person name="Liu G."/>
            <person name="Chen Q."/>
            <person name="Chen Z."/>
            <person name="Lan J."/>
            <person name="Che J."/>
            <person name="Ge C."/>
            <person name="Shi H."/>
            <person name="Pan Z."/>
            <person name="Liu X."/>
        </authorList>
    </citation>
    <scope>NUCLEOTIDE SEQUENCE [LARGE SCALE GENOMIC DNA]</scope>
    <source>
        <strain evidence="10">DSM 26</strain>
    </source>
</reference>
<feature type="DNA-binding region" description="OmpR/PhoB-type" evidence="8">
    <location>
        <begin position="135"/>
        <end position="234"/>
    </location>
</feature>
<evidence type="ECO:0000256" key="2">
    <source>
        <dbReference type="ARBA" id="ARBA00022553"/>
    </source>
</evidence>
<dbReference type="Gene3D" id="1.10.10.10">
    <property type="entry name" value="Winged helix-like DNA-binding domain superfamily/Winged helix DNA-binding domain"/>
    <property type="match status" value="1"/>
</dbReference>
<dbReference type="GO" id="GO:0000156">
    <property type="term" value="F:phosphorelay response regulator activity"/>
    <property type="evidence" value="ECO:0007669"/>
    <property type="project" value="TreeGrafter"/>
</dbReference>
<keyword evidence="3" id="KW-0902">Two-component regulatory system</keyword>
<organism evidence="9 10">
    <name type="scientific">Virgibacillus pantothenticus</name>
    <dbReference type="NCBI Taxonomy" id="1473"/>
    <lineage>
        <taxon>Bacteria</taxon>
        <taxon>Bacillati</taxon>
        <taxon>Bacillota</taxon>
        <taxon>Bacilli</taxon>
        <taxon>Bacillales</taxon>
        <taxon>Bacillaceae</taxon>
        <taxon>Virgibacillus</taxon>
    </lineage>
</organism>
<keyword evidence="2 7" id="KW-0597">Phosphoprotein</keyword>
<proteinExistence type="predicted"/>
<dbReference type="AlphaFoldDB" id="A0A0L0QUX2"/>
<dbReference type="PANTHER" id="PTHR48111:SF52">
    <property type="entry name" value="TRANSCRIPTIONAL REGULATORY PROTEIN YVRH"/>
    <property type="match status" value="1"/>
</dbReference>
<dbReference type="GeneID" id="66869254"/>
<evidence type="ECO:0000256" key="3">
    <source>
        <dbReference type="ARBA" id="ARBA00023012"/>
    </source>
</evidence>
<dbReference type="Proteomes" id="UP000036780">
    <property type="component" value="Unassembled WGS sequence"/>
</dbReference>
<dbReference type="Gene3D" id="6.10.250.690">
    <property type="match status" value="1"/>
</dbReference>
<dbReference type="CDD" id="cd00383">
    <property type="entry name" value="trans_reg_C"/>
    <property type="match status" value="1"/>
</dbReference>
<dbReference type="SUPFAM" id="SSF52172">
    <property type="entry name" value="CheY-like"/>
    <property type="match status" value="1"/>
</dbReference>
<dbReference type="InterPro" id="IPR011006">
    <property type="entry name" value="CheY-like_superfamily"/>
</dbReference>
<dbReference type="InterPro" id="IPR001789">
    <property type="entry name" value="Sig_transdc_resp-reg_receiver"/>
</dbReference>
<keyword evidence="10" id="KW-1185">Reference proteome</keyword>
<comment type="caution">
    <text evidence="9">The sequence shown here is derived from an EMBL/GenBank/DDBJ whole genome shotgun (WGS) entry which is preliminary data.</text>
</comment>
<keyword evidence="4" id="KW-0805">Transcription regulation</keyword>
<keyword evidence="6" id="KW-0804">Transcription</keyword>
<dbReference type="FunFam" id="1.10.10.10:FF:000018">
    <property type="entry name" value="DNA-binding response regulator ResD"/>
    <property type="match status" value="1"/>
</dbReference>
<dbReference type="EMBL" id="LGTO01000002">
    <property type="protein sequence ID" value="KNE22371.1"/>
    <property type="molecule type" value="Genomic_DNA"/>
</dbReference>
<evidence type="ECO:0000256" key="4">
    <source>
        <dbReference type="ARBA" id="ARBA00023015"/>
    </source>
</evidence>
<dbReference type="GO" id="GO:0000976">
    <property type="term" value="F:transcription cis-regulatory region binding"/>
    <property type="evidence" value="ECO:0007669"/>
    <property type="project" value="TreeGrafter"/>
</dbReference>